<accession>A0A060Z3Y7</accession>
<reference evidence="1" key="1">
    <citation type="journal article" date="2014" name="Nat. Commun.">
        <title>The rainbow trout genome provides novel insights into evolution after whole-genome duplication in vertebrates.</title>
        <authorList>
            <person name="Berthelot C."/>
            <person name="Brunet F."/>
            <person name="Chalopin D."/>
            <person name="Juanchich A."/>
            <person name="Bernard M."/>
            <person name="Noel B."/>
            <person name="Bento P."/>
            <person name="Da Silva C."/>
            <person name="Labadie K."/>
            <person name="Alberti A."/>
            <person name="Aury J.M."/>
            <person name="Louis A."/>
            <person name="Dehais P."/>
            <person name="Bardou P."/>
            <person name="Montfort J."/>
            <person name="Klopp C."/>
            <person name="Cabau C."/>
            <person name="Gaspin C."/>
            <person name="Thorgaard G.H."/>
            <person name="Boussaha M."/>
            <person name="Quillet E."/>
            <person name="Guyomard R."/>
            <person name="Galiana D."/>
            <person name="Bobe J."/>
            <person name="Volff J.N."/>
            <person name="Genet C."/>
            <person name="Wincker P."/>
            <person name="Jaillon O."/>
            <person name="Roest Crollius H."/>
            <person name="Guiguen Y."/>
        </authorList>
    </citation>
    <scope>NUCLEOTIDE SEQUENCE [LARGE SCALE GENOMIC DNA]</scope>
</reference>
<proteinExistence type="predicted"/>
<organism evidence="1 2">
    <name type="scientific">Oncorhynchus mykiss</name>
    <name type="common">Rainbow trout</name>
    <name type="synonym">Salmo gairdneri</name>
    <dbReference type="NCBI Taxonomy" id="8022"/>
    <lineage>
        <taxon>Eukaryota</taxon>
        <taxon>Metazoa</taxon>
        <taxon>Chordata</taxon>
        <taxon>Craniata</taxon>
        <taxon>Vertebrata</taxon>
        <taxon>Euteleostomi</taxon>
        <taxon>Actinopterygii</taxon>
        <taxon>Neopterygii</taxon>
        <taxon>Teleostei</taxon>
        <taxon>Protacanthopterygii</taxon>
        <taxon>Salmoniformes</taxon>
        <taxon>Salmonidae</taxon>
        <taxon>Salmoninae</taxon>
        <taxon>Oncorhynchus</taxon>
    </lineage>
</organism>
<reference evidence="1" key="2">
    <citation type="submission" date="2014-03" db="EMBL/GenBank/DDBJ databases">
        <authorList>
            <person name="Genoscope - CEA"/>
        </authorList>
    </citation>
    <scope>NUCLEOTIDE SEQUENCE</scope>
</reference>
<dbReference type="STRING" id="8022.A0A060Z3Y7"/>
<protein>
    <recommendedName>
        <fullName evidence="3">Alkylated DNA repair protein AlkB homologue 8 N-terminal domain-containing protein</fullName>
    </recommendedName>
</protein>
<dbReference type="PaxDb" id="8022-A0A060Z3Y7"/>
<sequence>MIVDFRKQQREHPPIHIDGTVVEKVESFKFLGVHITDKLNWSTHTDSVVKKAQQHGCCQHTDSNL</sequence>
<evidence type="ECO:0008006" key="3">
    <source>
        <dbReference type="Google" id="ProtNLM"/>
    </source>
</evidence>
<dbReference type="AlphaFoldDB" id="A0A060Z3Y7"/>
<dbReference type="Proteomes" id="UP000193380">
    <property type="component" value="Unassembled WGS sequence"/>
</dbReference>
<evidence type="ECO:0000313" key="2">
    <source>
        <dbReference type="Proteomes" id="UP000193380"/>
    </source>
</evidence>
<name>A0A060Z3Y7_ONCMY</name>
<dbReference type="EMBL" id="FR939642">
    <property type="protein sequence ID" value="CDQ98711.1"/>
    <property type="molecule type" value="Genomic_DNA"/>
</dbReference>
<evidence type="ECO:0000313" key="1">
    <source>
        <dbReference type="EMBL" id="CDQ98711.1"/>
    </source>
</evidence>
<gene>
    <name evidence="1" type="ORF">GSONMT00016391001</name>
</gene>